<dbReference type="Gene3D" id="3.10.690.10">
    <property type="entry name" value="Bifunctional nuclease domain"/>
    <property type="match status" value="1"/>
</dbReference>
<feature type="domain" description="BFN" evidence="2">
    <location>
        <begin position="1"/>
        <end position="132"/>
    </location>
</feature>
<dbReference type="RefSeq" id="WP_126316899.1">
    <property type="nucleotide sequence ID" value="NZ_LR134377.1"/>
</dbReference>
<reference evidence="3 4" key="1">
    <citation type="submission" date="2018-12" db="EMBL/GenBank/DDBJ databases">
        <authorList>
            <consortium name="Pathogen Informatics"/>
        </authorList>
    </citation>
    <scope>NUCLEOTIDE SEQUENCE [LARGE SCALE GENOMIC DNA]</scope>
    <source>
        <strain evidence="3 4">NCTC949</strain>
    </source>
</reference>
<dbReference type="SUPFAM" id="SSF103256">
    <property type="entry name" value="Hypothetical protein TM0160"/>
    <property type="match status" value="1"/>
</dbReference>
<evidence type="ECO:0000313" key="3">
    <source>
        <dbReference type="EMBL" id="VEH08447.1"/>
    </source>
</evidence>
<dbReference type="InterPro" id="IPR003729">
    <property type="entry name" value="Bi_nuclease_dom"/>
</dbReference>
<accession>A0AB38VSJ9</accession>
<dbReference type="InterPro" id="IPR036104">
    <property type="entry name" value="BFN_sf"/>
</dbReference>
<name>A0AB38VSJ9_9CORY</name>
<dbReference type="AlphaFoldDB" id="A0AB38VSJ9"/>
<dbReference type="GO" id="GO:0004518">
    <property type="term" value="F:nuclease activity"/>
    <property type="evidence" value="ECO:0007669"/>
    <property type="project" value="InterPro"/>
</dbReference>
<organism evidence="3 4">
    <name type="scientific">Corynebacterium kutscheri</name>
    <dbReference type="NCBI Taxonomy" id="35755"/>
    <lineage>
        <taxon>Bacteria</taxon>
        <taxon>Bacillati</taxon>
        <taxon>Actinomycetota</taxon>
        <taxon>Actinomycetes</taxon>
        <taxon>Mycobacteriales</taxon>
        <taxon>Corynebacteriaceae</taxon>
        <taxon>Corynebacterium</taxon>
    </lineage>
</organism>
<proteinExistence type="predicted"/>
<evidence type="ECO:0000313" key="4">
    <source>
        <dbReference type="Proteomes" id="UP000271380"/>
    </source>
</evidence>
<feature type="compositionally biased region" description="Acidic residues" evidence="1">
    <location>
        <begin position="185"/>
        <end position="198"/>
    </location>
</feature>
<dbReference type="PROSITE" id="PS51658">
    <property type="entry name" value="BFN"/>
    <property type="match status" value="1"/>
</dbReference>
<protein>
    <submittedName>
        <fullName evidence="3">Uncharacterized ACR, COG1259</fullName>
    </submittedName>
</protein>
<feature type="region of interest" description="Disordered" evidence="1">
    <location>
        <begin position="176"/>
        <end position="198"/>
    </location>
</feature>
<gene>
    <name evidence="3" type="ORF">NCTC949_01561</name>
</gene>
<dbReference type="EMBL" id="LR134377">
    <property type="protein sequence ID" value="VEH08447.1"/>
    <property type="molecule type" value="Genomic_DNA"/>
</dbReference>
<evidence type="ECO:0000256" key="1">
    <source>
        <dbReference type="SAM" id="MobiDB-lite"/>
    </source>
</evidence>
<dbReference type="Pfam" id="PF02577">
    <property type="entry name" value="BFN_dom"/>
    <property type="match status" value="1"/>
</dbReference>
<evidence type="ECO:0000259" key="2">
    <source>
        <dbReference type="PROSITE" id="PS51658"/>
    </source>
</evidence>
<dbReference type="Proteomes" id="UP000271380">
    <property type="component" value="Chromosome"/>
</dbReference>
<sequence length="198" mass="22462">MAFQEVDCLGARFIGPDEHCCILLRGNDSGRILPIWVTYHDVMPMVMRDSGYIPNRPQKYDIFSDLLFQQDGVGLEEIRISSYYQGVFIVSIVLSDGREFDARPVDAIGFAQHVLGRIVVDEEVMQQASIFISDDDMQRYFEIYPEPSKKSVPVPDSDEDFQALLSEMGIREEDLELGDLGSELPDIDDFPGLDEDKN</sequence>